<sequence>MAETHSEGGGEGGVGPSYSKPDGDLLSMMTQIWADLKEELRSKVDGLQSDMNGVRGDVKASKIRMQTLHNTLFEEVNALKKGRPSRPPTPRGVRCPMKSRRKGIRASM</sequence>
<evidence type="ECO:0000313" key="2">
    <source>
        <dbReference type="EMBL" id="KAL1532909.1"/>
    </source>
</evidence>
<organism evidence="2 3">
    <name type="scientific">Salvia divinorum</name>
    <name type="common">Maria pastora</name>
    <name type="synonym">Diviner's sage</name>
    <dbReference type="NCBI Taxonomy" id="28513"/>
    <lineage>
        <taxon>Eukaryota</taxon>
        <taxon>Viridiplantae</taxon>
        <taxon>Streptophyta</taxon>
        <taxon>Embryophyta</taxon>
        <taxon>Tracheophyta</taxon>
        <taxon>Spermatophyta</taxon>
        <taxon>Magnoliopsida</taxon>
        <taxon>eudicotyledons</taxon>
        <taxon>Gunneridae</taxon>
        <taxon>Pentapetalae</taxon>
        <taxon>asterids</taxon>
        <taxon>lamiids</taxon>
        <taxon>Lamiales</taxon>
        <taxon>Lamiaceae</taxon>
        <taxon>Nepetoideae</taxon>
        <taxon>Mentheae</taxon>
        <taxon>Salviinae</taxon>
        <taxon>Salvia</taxon>
        <taxon>Salvia subgen. Calosphace</taxon>
    </lineage>
</organism>
<feature type="compositionally biased region" description="Basic residues" evidence="1">
    <location>
        <begin position="97"/>
        <end position="108"/>
    </location>
</feature>
<evidence type="ECO:0000313" key="3">
    <source>
        <dbReference type="Proteomes" id="UP001567538"/>
    </source>
</evidence>
<accession>A0ABD1FM51</accession>
<dbReference type="EMBL" id="JBEAFC010000014">
    <property type="protein sequence ID" value="KAL1532909.1"/>
    <property type="molecule type" value="Genomic_DNA"/>
</dbReference>
<protein>
    <submittedName>
        <fullName evidence="2">Uncharacterized protein</fullName>
    </submittedName>
</protein>
<keyword evidence="3" id="KW-1185">Reference proteome</keyword>
<comment type="caution">
    <text evidence="2">The sequence shown here is derived from an EMBL/GenBank/DDBJ whole genome shotgun (WGS) entry which is preliminary data.</text>
</comment>
<evidence type="ECO:0000256" key="1">
    <source>
        <dbReference type="SAM" id="MobiDB-lite"/>
    </source>
</evidence>
<dbReference type="AlphaFoldDB" id="A0ABD1FM51"/>
<gene>
    <name evidence="2" type="ORF">AAHA92_32863</name>
</gene>
<feature type="region of interest" description="Disordered" evidence="1">
    <location>
        <begin position="1"/>
        <end position="23"/>
    </location>
</feature>
<proteinExistence type="predicted"/>
<name>A0ABD1FM51_SALDI</name>
<dbReference type="Proteomes" id="UP001567538">
    <property type="component" value="Unassembled WGS sequence"/>
</dbReference>
<reference evidence="2 3" key="1">
    <citation type="submission" date="2024-06" db="EMBL/GenBank/DDBJ databases">
        <title>A chromosome level genome sequence of Diviner's sage (Salvia divinorum).</title>
        <authorList>
            <person name="Ford S.A."/>
            <person name="Ro D.-K."/>
            <person name="Ness R.W."/>
            <person name="Phillips M.A."/>
        </authorList>
    </citation>
    <scope>NUCLEOTIDE SEQUENCE [LARGE SCALE GENOMIC DNA]</scope>
    <source>
        <strain evidence="2">SAF-2024a</strain>
        <tissue evidence="2">Leaf</tissue>
    </source>
</reference>
<feature type="region of interest" description="Disordered" evidence="1">
    <location>
        <begin position="80"/>
        <end position="108"/>
    </location>
</feature>